<accession>A0A4Q7ZVG5</accession>
<protein>
    <submittedName>
        <fullName evidence="1">Uncharacterized protein</fullName>
    </submittedName>
</protein>
<dbReference type="RefSeq" id="WP_242625202.1">
    <property type="nucleotide sequence ID" value="NZ_SHKY01000001.1"/>
</dbReference>
<keyword evidence="2" id="KW-1185">Reference proteome</keyword>
<reference evidence="1 2" key="1">
    <citation type="submission" date="2019-02" db="EMBL/GenBank/DDBJ databases">
        <title>Sequencing the genomes of 1000 actinobacteria strains.</title>
        <authorList>
            <person name="Klenk H.-P."/>
        </authorList>
    </citation>
    <scope>NUCLEOTIDE SEQUENCE [LARGE SCALE GENOMIC DNA]</scope>
    <source>
        <strain evidence="1 2">DSM 45162</strain>
    </source>
</reference>
<proteinExistence type="predicted"/>
<evidence type="ECO:0000313" key="2">
    <source>
        <dbReference type="Proteomes" id="UP000292564"/>
    </source>
</evidence>
<dbReference type="EMBL" id="SHKY01000001">
    <property type="protein sequence ID" value="RZU54619.1"/>
    <property type="molecule type" value="Genomic_DNA"/>
</dbReference>
<evidence type="ECO:0000313" key="1">
    <source>
        <dbReference type="EMBL" id="RZU54619.1"/>
    </source>
</evidence>
<dbReference type="Proteomes" id="UP000292564">
    <property type="component" value="Unassembled WGS sequence"/>
</dbReference>
<organism evidence="1 2">
    <name type="scientific">Krasilnikovia cinnamomea</name>
    <dbReference type="NCBI Taxonomy" id="349313"/>
    <lineage>
        <taxon>Bacteria</taxon>
        <taxon>Bacillati</taxon>
        <taxon>Actinomycetota</taxon>
        <taxon>Actinomycetes</taxon>
        <taxon>Micromonosporales</taxon>
        <taxon>Micromonosporaceae</taxon>
        <taxon>Krasilnikovia</taxon>
    </lineage>
</organism>
<gene>
    <name evidence="1" type="ORF">EV385_6570</name>
</gene>
<dbReference type="AlphaFoldDB" id="A0A4Q7ZVG5"/>
<name>A0A4Q7ZVG5_9ACTN</name>
<comment type="caution">
    <text evidence="1">The sequence shown here is derived from an EMBL/GenBank/DDBJ whole genome shotgun (WGS) entry which is preliminary data.</text>
</comment>
<sequence>MMYYGGMGPWGWLMMVFSTLTLLVLFGAAVVLAVRAFGRSPAQPPGDGSTTAAAERTLADRLAVGEIDTDEYEQRLRVLHRGAH</sequence>